<evidence type="ECO:0000256" key="1">
    <source>
        <dbReference type="ARBA" id="ARBA00006484"/>
    </source>
</evidence>
<dbReference type="Gene3D" id="3.40.50.720">
    <property type="entry name" value="NAD(P)-binding Rossmann-like Domain"/>
    <property type="match status" value="1"/>
</dbReference>
<dbReference type="SUPFAM" id="SSF51735">
    <property type="entry name" value="NAD(P)-binding Rossmann-fold domains"/>
    <property type="match status" value="1"/>
</dbReference>
<accession>A0A166H404</accession>
<dbReference type="PRINTS" id="PR00081">
    <property type="entry name" value="GDHRDH"/>
</dbReference>
<dbReference type="Proteomes" id="UP000076798">
    <property type="component" value="Unassembled WGS sequence"/>
</dbReference>
<dbReference type="AlphaFoldDB" id="A0A166H404"/>
<comment type="similarity">
    <text evidence="1">Belongs to the short-chain dehydrogenases/reductases (SDR) family.</text>
</comment>
<dbReference type="InterPro" id="IPR002347">
    <property type="entry name" value="SDR_fam"/>
</dbReference>
<dbReference type="EMBL" id="KV428014">
    <property type="protein sequence ID" value="KZT42313.1"/>
    <property type="molecule type" value="Genomic_DNA"/>
</dbReference>
<dbReference type="GO" id="GO:0016020">
    <property type="term" value="C:membrane"/>
    <property type="evidence" value="ECO:0007669"/>
    <property type="project" value="TreeGrafter"/>
</dbReference>
<evidence type="ECO:0000313" key="3">
    <source>
        <dbReference type="EMBL" id="KZT42313.1"/>
    </source>
</evidence>
<dbReference type="GO" id="GO:0016491">
    <property type="term" value="F:oxidoreductase activity"/>
    <property type="evidence" value="ECO:0007669"/>
    <property type="project" value="UniProtKB-KW"/>
</dbReference>
<dbReference type="CDD" id="cd05233">
    <property type="entry name" value="SDR_c"/>
    <property type="match status" value="1"/>
</dbReference>
<evidence type="ECO:0000256" key="2">
    <source>
        <dbReference type="ARBA" id="ARBA00023002"/>
    </source>
</evidence>
<dbReference type="PANTHER" id="PTHR44196:SF1">
    <property type="entry name" value="DEHYDROGENASE_REDUCTASE SDR FAMILY MEMBER 7B"/>
    <property type="match status" value="1"/>
</dbReference>
<dbReference type="InterPro" id="IPR036291">
    <property type="entry name" value="NAD(P)-bd_dom_sf"/>
</dbReference>
<gene>
    <name evidence="3" type="ORF">SISSUDRAFT_1117063</name>
</gene>
<proteinExistence type="inferred from homology"/>
<dbReference type="OrthoDB" id="1933717at2759"/>
<dbReference type="Pfam" id="PF00106">
    <property type="entry name" value="adh_short"/>
    <property type="match status" value="1"/>
</dbReference>
<keyword evidence="4" id="KW-1185">Reference proteome</keyword>
<dbReference type="STRING" id="1314776.A0A166H404"/>
<name>A0A166H404_9AGAM</name>
<keyword evidence="2" id="KW-0560">Oxidoreductase</keyword>
<organism evidence="3 4">
    <name type="scientific">Sistotremastrum suecicum HHB10207 ss-3</name>
    <dbReference type="NCBI Taxonomy" id="1314776"/>
    <lineage>
        <taxon>Eukaryota</taxon>
        <taxon>Fungi</taxon>
        <taxon>Dikarya</taxon>
        <taxon>Basidiomycota</taxon>
        <taxon>Agaricomycotina</taxon>
        <taxon>Agaricomycetes</taxon>
        <taxon>Sistotremastrales</taxon>
        <taxon>Sistotremastraceae</taxon>
        <taxon>Sistotremastrum</taxon>
    </lineage>
</organism>
<protein>
    <submittedName>
        <fullName evidence="3">NAD(P)-binding protein</fullName>
    </submittedName>
</protein>
<dbReference type="PANTHER" id="PTHR44196">
    <property type="entry name" value="DEHYDROGENASE/REDUCTASE SDR FAMILY MEMBER 7B"/>
    <property type="match status" value="1"/>
</dbReference>
<reference evidence="3 4" key="1">
    <citation type="journal article" date="2016" name="Mol. Biol. Evol.">
        <title>Comparative Genomics of Early-Diverging Mushroom-Forming Fungi Provides Insights into the Origins of Lignocellulose Decay Capabilities.</title>
        <authorList>
            <person name="Nagy L.G."/>
            <person name="Riley R."/>
            <person name="Tritt A."/>
            <person name="Adam C."/>
            <person name="Daum C."/>
            <person name="Floudas D."/>
            <person name="Sun H."/>
            <person name="Yadav J.S."/>
            <person name="Pangilinan J."/>
            <person name="Larsson K.H."/>
            <person name="Matsuura K."/>
            <person name="Barry K."/>
            <person name="Labutti K."/>
            <person name="Kuo R."/>
            <person name="Ohm R.A."/>
            <person name="Bhattacharya S.S."/>
            <person name="Shirouzu T."/>
            <person name="Yoshinaga Y."/>
            <person name="Martin F.M."/>
            <person name="Grigoriev I.V."/>
            <person name="Hibbett D.S."/>
        </authorList>
    </citation>
    <scope>NUCLEOTIDE SEQUENCE [LARGE SCALE GENOMIC DNA]</scope>
    <source>
        <strain evidence="3 4">HHB10207 ss-3</strain>
    </source>
</reference>
<sequence length="310" mass="33859">MPPSSRYNGTAEAVIDARERHDVYPSIDVNGALKDAAKGKIVLVTGAGKGVGAETARTYAKAGAKGILITSRTLSDLARVREDILDKAKMDASGQYDAELQVETFAADISDPKQIQALVEFCLQKFGTLDIVISNAGFLSRWTPIAEHDPELWWKTWETNIRGNFNLAHYSLPTLVASKGYFVVVSSIGAQLRWLGGSAYLGGKHALNRFAEYIDFEYGDQGVKSFAFHPGCLLTELGTNTPEVQGFVDAGVMKEDTVALPSSVLVRLTSGSEDWLTGRYVSANWDLDDVNKLKEKILKENVLIDKLSLP</sequence>
<evidence type="ECO:0000313" key="4">
    <source>
        <dbReference type="Proteomes" id="UP000076798"/>
    </source>
</evidence>